<evidence type="ECO:0000313" key="3">
    <source>
        <dbReference type="EMBL" id="CAB4555019.1"/>
    </source>
</evidence>
<dbReference type="GO" id="GO:0016020">
    <property type="term" value="C:membrane"/>
    <property type="evidence" value="ECO:0007669"/>
    <property type="project" value="InterPro"/>
</dbReference>
<evidence type="ECO:0000259" key="2">
    <source>
        <dbReference type="Pfam" id="PF01478"/>
    </source>
</evidence>
<gene>
    <name evidence="3" type="ORF">UFOPK1506_00696</name>
</gene>
<feature type="transmembrane region" description="Helical" evidence="1">
    <location>
        <begin position="94"/>
        <end position="113"/>
    </location>
</feature>
<sequence length="187" mass="20382">MLADPLGSFLIESAAILLFLGFVSKKLDIDISRFSAVTYAIVLSLYTDDHGLLIIATGLFVISEIDRIEFRIPDVFTKSALFAFTLMANGDWDLLAIAWLWMAVMYVLTFFLPQAIGRGDVKLIGSLILATPWMVNMAPAKFLLSLLLLSSSLALPGAMRNRRKRGQIAFAPAISGAALLLFGIGVI</sequence>
<dbReference type="Pfam" id="PF01478">
    <property type="entry name" value="Peptidase_A24"/>
    <property type="match status" value="1"/>
</dbReference>
<organism evidence="3">
    <name type="scientific">freshwater metagenome</name>
    <dbReference type="NCBI Taxonomy" id="449393"/>
    <lineage>
        <taxon>unclassified sequences</taxon>
        <taxon>metagenomes</taxon>
        <taxon>ecological metagenomes</taxon>
    </lineage>
</organism>
<dbReference type="Gene3D" id="1.20.120.1220">
    <property type="match status" value="1"/>
</dbReference>
<dbReference type="AlphaFoldDB" id="A0A6J6CX64"/>
<dbReference type="InterPro" id="IPR000045">
    <property type="entry name" value="Prepilin_IV_endopep_pep"/>
</dbReference>
<keyword evidence="1" id="KW-1133">Transmembrane helix</keyword>
<feature type="transmembrane region" description="Helical" evidence="1">
    <location>
        <begin position="133"/>
        <end position="156"/>
    </location>
</feature>
<dbReference type="GO" id="GO:0004190">
    <property type="term" value="F:aspartic-type endopeptidase activity"/>
    <property type="evidence" value="ECO:0007669"/>
    <property type="project" value="InterPro"/>
</dbReference>
<keyword evidence="1" id="KW-0472">Membrane</keyword>
<protein>
    <submittedName>
        <fullName evidence="3">Unannotated protein</fullName>
    </submittedName>
</protein>
<proteinExistence type="predicted"/>
<feature type="transmembrane region" description="Helical" evidence="1">
    <location>
        <begin position="6"/>
        <end position="23"/>
    </location>
</feature>
<evidence type="ECO:0000256" key="1">
    <source>
        <dbReference type="SAM" id="Phobius"/>
    </source>
</evidence>
<accession>A0A6J6CX64</accession>
<feature type="transmembrane region" description="Helical" evidence="1">
    <location>
        <begin position="168"/>
        <end position="186"/>
    </location>
</feature>
<keyword evidence="1" id="KW-0812">Transmembrane</keyword>
<reference evidence="3" key="1">
    <citation type="submission" date="2020-05" db="EMBL/GenBank/DDBJ databases">
        <authorList>
            <person name="Chiriac C."/>
            <person name="Salcher M."/>
            <person name="Ghai R."/>
            <person name="Kavagutti S V."/>
        </authorList>
    </citation>
    <scope>NUCLEOTIDE SEQUENCE</scope>
</reference>
<name>A0A6J6CX64_9ZZZZ</name>
<dbReference type="EMBL" id="CAEZSV010000116">
    <property type="protein sequence ID" value="CAB4555019.1"/>
    <property type="molecule type" value="Genomic_DNA"/>
</dbReference>
<feature type="domain" description="Prepilin type IV endopeptidase peptidase" evidence="2">
    <location>
        <begin position="53"/>
        <end position="154"/>
    </location>
</feature>